<accession>A0ABU8J943</accession>
<proteinExistence type="predicted"/>
<dbReference type="EMBL" id="JBBBNY010000002">
    <property type="protein sequence ID" value="MEI7035756.1"/>
    <property type="molecule type" value="Genomic_DNA"/>
</dbReference>
<evidence type="ECO:0000313" key="2">
    <source>
        <dbReference type="Proteomes" id="UP001381174"/>
    </source>
</evidence>
<organism evidence="1 2">
    <name type="scientific">Fulvimonas yonginensis</name>
    <dbReference type="NCBI Taxonomy" id="1495200"/>
    <lineage>
        <taxon>Bacteria</taxon>
        <taxon>Pseudomonadati</taxon>
        <taxon>Pseudomonadota</taxon>
        <taxon>Gammaproteobacteria</taxon>
        <taxon>Lysobacterales</taxon>
        <taxon>Rhodanobacteraceae</taxon>
        <taxon>Fulvimonas</taxon>
    </lineage>
</organism>
<dbReference type="Proteomes" id="UP001381174">
    <property type="component" value="Unassembled WGS sequence"/>
</dbReference>
<dbReference type="SUPFAM" id="SSF52540">
    <property type="entry name" value="P-loop containing nucleoside triphosphate hydrolases"/>
    <property type="match status" value="1"/>
</dbReference>
<sequence length="235" mass="27058">MLAKAAGLRFSNDPFWHIAHFDEQATIVDDLLAGRRSIDEVVRRYPAYFSAQIIKDPNFSFIYPELEHRFPDSPRLFIVRDPRQNIRSILNRLRIDGRLEALGPQQERALDHARGWQAILAGDGLGISHGSHIARLAQRWNLAIERYWERRSSIRLVRYEDFLADKSGCIADLAEDLGLQVVRDIHDEQDRQFQPRGNRSVTPEQFFGRHNLALIESICAEGMARFGYEPSLAHA</sequence>
<evidence type="ECO:0008006" key="3">
    <source>
        <dbReference type="Google" id="ProtNLM"/>
    </source>
</evidence>
<name>A0ABU8J943_9GAMM</name>
<keyword evidence="2" id="KW-1185">Reference proteome</keyword>
<gene>
    <name evidence="1" type="ORF">WAT24_03170</name>
</gene>
<dbReference type="Gene3D" id="3.40.50.300">
    <property type="entry name" value="P-loop containing nucleotide triphosphate hydrolases"/>
    <property type="match status" value="1"/>
</dbReference>
<dbReference type="InterPro" id="IPR027417">
    <property type="entry name" value="P-loop_NTPase"/>
</dbReference>
<comment type="caution">
    <text evidence="1">The sequence shown here is derived from an EMBL/GenBank/DDBJ whole genome shotgun (WGS) entry which is preliminary data.</text>
</comment>
<evidence type="ECO:0000313" key="1">
    <source>
        <dbReference type="EMBL" id="MEI7035756.1"/>
    </source>
</evidence>
<protein>
    <recommendedName>
        <fullName evidence="3">Sulfotransferase family protein</fullName>
    </recommendedName>
</protein>
<reference evidence="1 2" key="1">
    <citation type="journal article" date="2014" name="Int. J. Syst. Evol. Microbiol.">
        <title>Fulvimonas yonginensis sp. nov., isolated from greenhouse soil, and emended description of the genus Fulvimonas.</title>
        <authorList>
            <person name="Ahn J.H."/>
            <person name="Kim S.J."/>
            <person name="Weon H.Y."/>
            <person name="Hong S.B."/>
            <person name="Seok S.J."/>
            <person name="Kwon S.W."/>
        </authorList>
    </citation>
    <scope>NUCLEOTIDE SEQUENCE [LARGE SCALE GENOMIC DNA]</scope>
    <source>
        <strain evidence="1 2">KACC 16952</strain>
    </source>
</reference>
<dbReference type="RefSeq" id="WP_336806387.1">
    <property type="nucleotide sequence ID" value="NZ_JBBBNY010000002.1"/>
</dbReference>